<dbReference type="InterPro" id="IPR012479">
    <property type="entry name" value="SAP30BP"/>
</dbReference>
<evidence type="ECO:0000313" key="3">
    <source>
        <dbReference type="Proteomes" id="UP000593567"/>
    </source>
</evidence>
<dbReference type="Pfam" id="PF07818">
    <property type="entry name" value="HCNGP"/>
    <property type="match status" value="1"/>
</dbReference>
<name>A0A7J7J2C3_BUGNE</name>
<keyword evidence="3" id="KW-1185">Reference proteome</keyword>
<feature type="compositionally biased region" description="Basic and acidic residues" evidence="1">
    <location>
        <begin position="213"/>
        <end position="227"/>
    </location>
</feature>
<organism evidence="2 3">
    <name type="scientific">Bugula neritina</name>
    <name type="common">Brown bryozoan</name>
    <name type="synonym">Sertularia neritina</name>
    <dbReference type="NCBI Taxonomy" id="10212"/>
    <lineage>
        <taxon>Eukaryota</taxon>
        <taxon>Metazoa</taxon>
        <taxon>Spiralia</taxon>
        <taxon>Lophotrochozoa</taxon>
        <taxon>Bryozoa</taxon>
        <taxon>Gymnolaemata</taxon>
        <taxon>Cheilostomatida</taxon>
        <taxon>Flustrina</taxon>
        <taxon>Buguloidea</taxon>
        <taxon>Bugulidae</taxon>
        <taxon>Bugula</taxon>
    </lineage>
</organism>
<dbReference type="OrthoDB" id="1714508at2759"/>
<dbReference type="GO" id="GO:0006355">
    <property type="term" value="P:regulation of DNA-templated transcription"/>
    <property type="evidence" value="ECO:0007669"/>
    <property type="project" value="InterPro"/>
</dbReference>
<sequence>MENEKTSNKLIGSLASYAMSDSDEELDDMHKISGEISGSDDDHSSHSKAPSRTYSPVIKESDLKRSQGSSLALVDYGEQEEEEEGEGHPLPTPDGNVSEKELSPNPLSQNKGIVDYERTLTGEEISAVANDEPVSAQQSDEEDLIPPSPPGSPRELLCIQKSKDFRNPSIYEKLLSHIGINDKGTNYPPELYDPSIWTKSSQYDELAKLQNAEMEKRKSEKKEKSKVEFVTSTKSAASSDTTEGAGAKRTKWDNAGQQAAIPPVGSLIKKK</sequence>
<dbReference type="EMBL" id="VXIV02003218">
    <property type="protein sequence ID" value="KAF6019598.1"/>
    <property type="molecule type" value="Genomic_DNA"/>
</dbReference>
<dbReference type="PANTHER" id="PTHR13464:SF0">
    <property type="entry name" value="SAP30-BINDING PROTEIN"/>
    <property type="match status" value="1"/>
</dbReference>
<evidence type="ECO:0000256" key="1">
    <source>
        <dbReference type="SAM" id="MobiDB-lite"/>
    </source>
</evidence>
<proteinExistence type="predicted"/>
<protein>
    <submittedName>
        <fullName evidence="2">Uncharacterized protein</fullName>
    </submittedName>
</protein>
<feature type="compositionally biased region" description="Low complexity" evidence="1">
    <location>
        <begin position="231"/>
        <end position="242"/>
    </location>
</feature>
<reference evidence="2" key="1">
    <citation type="submission" date="2020-06" db="EMBL/GenBank/DDBJ databases">
        <title>Draft genome of Bugula neritina, a colonial animal packing powerful symbionts and potential medicines.</title>
        <authorList>
            <person name="Rayko M."/>
        </authorList>
    </citation>
    <scope>NUCLEOTIDE SEQUENCE [LARGE SCALE GENOMIC DNA]</scope>
    <source>
        <strain evidence="2">Kwan_BN1</strain>
    </source>
</reference>
<dbReference type="GO" id="GO:0005634">
    <property type="term" value="C:nucleus"/>
    <property type="evidence" value="ECO:0007669"/>
    <property type="project" value="TreeGrafter"/>
</dbReference>
<evidence type="ECO:0000313" key="2">
    <source>
        <dbReference type="EMBL" id="KAF6019598.1"/>
    </source>
</evidence>
<feature type="region of interest" description="Disordered" evidence="1">
    <location>
        <begin position="128"/>
        <end position="154"/>
    </location>
</feature>
<dbReference type="Proteomes" id="UP000593567">
    <property type="component" value="Unassembled WGS sequence"/>
</dbReference>
<dbReference type="AlphaFoldDB" id="A0A7J7J2C3"/>
<accession>A0A7J7J2C3</accession>
<dbReference type="PANTHER" id="PTHR13464">
    <property type="entry name" value="TRANSCRIPTIONAL REGULATOR PROTEIN HCNGP"/>
    <property type="match status" value="1"/>
</dbReference>
<gene>
    <name evidence="2" type="ORF">EB796_022071</name>
</gene>
<feature type="region of interest" description="Disordered" evidence="1">
    <location>
        <begin position="210"/>
        <end position="271"/>
    </location>
</feature>
<comment type="caution">
    <text evidence="2">The sequence shown here is derived from an EMBL/GenBank/DDBJ whole genome shotgun (WGS) entry which is preliminary data.</text>
</comment>
<feature type="region of interest" description="Disordered" evidence="1">
    <location>
        <begin position="21"/>
        <end position="116"/>
    </location>
</feature>